<dbReference type="RefSeq" id="WP_377200388.1">
    <property type="nucleotide sequence ID" value="NZ_JBHUHF010000001.1"/>
</dbReference>
<dbReference type="Pfam" id="PF00392">
    <property type="entry name" value="GntR"/>
    <property type="match status" value="1"/>
</dbReference>
<dbReference type="PROSITE" id="PS50949">
    <property type="entry name" value="HTH_GNTR"/>
    <property type="match status" value="1"/>
</dbReference>
<organism evidence="7 8">
    <name type="scientific">Promicromonospora aerolata</name>
    <dbReference type="NCBI Taxonomy" id="195749"/>
    <lineage>
        <taxon>Bacteria</taxon>
        <taxon>Bacillati</taxon>
        <taxon>Actinomycetota</taxon>
        <taxon>Actinomycetes</taxon>
        <taxon>Micrococcales</taxon>
        <taxon>Promicromonosporaceae</taxon>
        <taxon>Promicromonospora</taxon>
    </lineage>
</organism>
<evidence type="ECO:0000256" key="5">
    <source>
        <dbReference type="SAM" id="MobiDB-lite"/>
    </source>
</evidence>
<keyword evidence="8" id="KW-1185">Reference proteome</keyword>
<dbReference type="Proteomes" id="UP001597338">
    <property type="component" value="Unassembled WGS sequence"/>
</dbReference>
<dbReference type="InterPro" id="IPR000524">
    <property type="entry name" value="Tscrpt_reg_HTH_GntR"/>
</dbReference>
<dbReference type="Gene3D" id="1.10.10.10">
    <property type="entry name" value="Winged helix-like DNA-binding domain superfamily/Winged helix DNA-binding domain"/>
    <property type="match status" value="1"/>
</dbReference>
<name>A0ABW4VJ04_9MICO</name>
<dbReference type="SUPFAM" id="SSF46785">
    <property type="entry name" value="Winged helix' DNA-binding domain"/>
    <property type="match status" value="1"/>
</dbReference>
<dbReference type="InterPro" id="IPR051446">
    <property type="entry name" value="HTH_trans_reg/aminotransferase"/>
</dbReference>
<keyword evidence="1" id="KW-0663">Pyridoxal phosphate</keyword>
<evidence type="ECO:0000256" key="1">
    <source>
        <dbReference type="ARBA" id="ARBA00022898"/>
    </source>
</evidence>
<reference evidence="8" key="1">
    <citation type="journal article" date="2019" name="Int. J. Syst. Evol. Microbiol.">
        <title>The Global Catalogue of Microorganisms (GCM) 10K type strain sequencing project: providing services to taxonomists for standard genome sequencing and annotation.</title>
        <authorList>
            <consortium name="The Broad Institute Genomics Platform"/>
            <consortium name="The Broad Institute Genome Sequencing Center for Infectious Disease"/>
            <person name="Wu L."/>
            <person name="Ma J."/>
        </authorList>
    </citation>
    <scope>NUCLEOTIDE SEQUENCE [LARGE SCALE GENOMIC DNA]</scope>
    <source>
        <strain evidence="8">CCM 7043</strain>
    </source>
</reference>
<dbReference type="CDD" id="cd07377">
    <property type="entry name" value="WHTH_GntR"/>
    <property type="match status" value="1"/>
</dbReference>
<gene>
    <name evidence="7" type="ORF">ACFSL2_24770</name>
</gene>
<evidence type="ECO:0000259" key="6">
    <source>
        <dbReference type="PROSITE" id="PS50949"/>
    </source>
</evidence>
<evidence type="ECO:0000313" key="8">
    <source>
        <dbReference type="Proteomes" id="UP001597338"/>
    </source>
</evidence>
<evidence type="ECO:0000256" key="3">
    <source>
        <dbReference type="ARBA" id="ARBA00023125"/>
    </source>
</evidence>
<dbReference type="InterPro" id="IPR036388">
    <property type="entry name" value="WH-like_DNA-bd_sf"/>
</dbReference>
<keyword evidence="3" id="KW-0238">DNA-binding</keyword>
<accession>A0ABW4VJ04</accession>
<dbReference type="PANTHER" id="PTHR46577:SF1">
    <property type="entry name" value="HTH-TYPE TRANSCRIPTIONAL REGULATORY PROTEIN GABR"/>
    <property type="match status" value="1"/>
</dbReference>
<keyword evidence="4" id="KW-0804">Transcription</keyword>
<dbReference type="SMART" id="SM00345">
    <property type="entry name" value="HTH_GNTR"/>
    <property type="match status" value="1"/>
</dbReference>
<proteinExistence type="predicted"/>
<evidence type="ECO:0000256" key="4">
    <source>
        <dbReference type="ARBA" id="ARBA00023163"/>
    </source>
</evidence>
<keyword evidence="2" id="KW-0805">Transcription regulation</keyword>
<feature type="region of interest" description="Disordered" evidence="5">
    <location>
        <begin position="72"/>
        <end position="109"/>
    </location>
</feature>
<evidence type="ECO:0000313" key="7">
    <source>
        <dbReference type="EMBL" id="MFD2028722.1"/>
    </source>
</evidence>
<dbReference type="EMBL" id="JBHUHF010000001">
    <property type="protein sequence ID" value="MFD2028722.1"/>
    <property type="molecule type" value="Genomic_DNA"/>
</dbReference>
<dbReference type="InterPro" id="IPR036390">
    <property type="entry name" value="WH_DNA-bd_sf"/>
</dbReference>
<evidence type="ECO:0000256" key="2">
    <source>
        <dbReference type="ARBA" id="ARBA00023015"/>
    </source>
</evidence>
<protein>
    <submittedName>
        <fullName evidence="7">GntR family transcriptional regulator</fullName>
    </submittedName>
</protein>
<dbReference type="PANTHER" id="PTHR46577">
    <property type="entry name" value="HTH-TYPE TRANSCRIPTIONAL REGULATORY PROTEIN GABR"/>
    <property type="match status" value="1"/>
</dbReference>
<sequence>MTALRVDLSSPVPVYEQIRSQVSALVAVGGLRPGDRLPASRDLARDLGIAVGTVQRAYRELEASGAVTSRRRVGTVVAGPPAARTEPGDARSGGEPGDPAGGPVSDTGGLVEEARALVARAHGQGLDDEAILSLVRGALLPEQG</sequence>
<comment type="caution">
    <text evidence="7">The sequence shown here is derived from an EMBL/GenBank/DDBJ whole genome shotgun (WGS) entry which is preliminary data.</text>
</comment>
<feature type="domain" description="HTH gntR-type" evidence="6">
    <location>
        <begin position="12"/>
        <end position="80"/>
    </location>
</feature>